<feature type="transmembrane region" description="Helical" evidence="13">
    <location>
        <begin position="280"/>
        <end position="302"/>
    </location>
</feature>
<name>A0A6J8B659_MYTCO</name>
<dbReference type="GO" id="GO:0030658">
    <property type="term" value="C:transport vesicle membrane"/>
    <property type="evidence" value="ECO:0007669"/>
    <property type="project" value="UniProtKB-SubCell"/>
</dbReference>
<evidence type="ECO:0000256" key="8">
    <source>
        <dbReference type="ARBA" id="ARBA00022989"/>
    </source>
</evidence>
<evidence type="ECO:0000256" key="11">
    <source>
        <dbReference type="ARBA" id="ARBA00023329"/>
    </source>
</evidence>
<dbReference type="SUPFAM" id="SSF160240">
    <property type="entry name" value="Cation efflux protein cytoplasmic domain-like"/>
    <property type="match status" value="1"/>
</dbReference>
<dbReference type="InterPro" id="IPR002524">
    <property type="entry name" value="Cation_efflux"/>
</dbReference>
<dbReference type="NCBIfam" id="TIGR01297">
    <property type="entry name" value="CDF"/>
    <property type="match status" value="1"/>
</dbReference>
<dbReference type="GO" id="GO:0005886">
    <property type="term" value="C:plasma membrane"/>
    <property type="evidence" value="ECO:0007669"/>
    <property type="project" value="TreeGrafter"/>
</dbReference>
<comment type="catalytic activity">
    <reaction evidence="12">
        <text>Zn(2+)(in) + 2 H(+)(out) = Zn(2+)(out) + 2 H(+)(in)</text>
        <dbReference type="Rhea" id="RHEA:72627"/>
        <dbReference type="ChEBI" id="CHEBI:15378"/>
        <dbReference type="ChEBI" id="CHEBI:29105"/>
    </reaction>
</comment>
<evidence type="ECO:0000259" key="15">
    <source>
        <dbReference type="Pfam" id="PF16916"/>
    </source>
</evidence>
<evidence type="ECO:0000313" key="16">
    <source>
        <dbReference type="EMBL" id="CAC5379375.1"/>
    </source>
</evidence>
<reference evidence="16 17" key="1">
    <citation type="submission" date="2020-06" db="EMBL/GenBank/DDBJ databases">
        <authorList>
            <person name="Li R."/>
            <person name="Bekaert M."/>
        </authorList>
    </citation>
    <scope>NUCLEOTIDE SEQUENCE [LARGE SCALE GENOMIC DNA]</scope>
    <source>
        <strain evidence="17">wild</strain>
    </source>
</reference>
<evidence type="ECO:0000256" key="1">
    <source>
        <dbReference type="ARBA" id="ARBA00004638"/>
    </source>
</evidence>
<dbReference type="Pfam" id="PF01545">
    <property type="entry name" value="Cation_efflux"/>
    <property type="match status" value="1"/>
</dbReference>
<evidence type="ECO:0000259" key="14">
    <source>
        <dbReference type="Pfam" id="PF01545"/>
    </source>
</evidence>
<feature type="domain" description="Cation efflux protein transmembrane" evidence="14">
    <location>
        <begin position="71"/>
        <end position="303"/>
    </location>
</feature>
<dbReference type="PANTHER" id="PTHR11562">
    <property type="entry name" value="CATION EFFLUX PROTEIN/ ZINC TRANSPORTER"/>
    <property type="match status" value="1"/>
</dbReference>
<dbReference type="FunFam" id="1.20.1510.10:FF:000002">
    <property type="entry name" value="zinc transporter 3 isoform X1"/>
    <property type="match status" value="1"/>
</dbReference>
<keyword evidence="10 13" id="KW-0472">Membrane</keyword>
<keyword evidence="8 13" id="KW-1133">Transmembrane helix</keyword>
<evidence type="ECO:0000256" key="13">
    <source>
        <dbReference type="SAM" id="Phobius"/>
    </source>
</evidence>
<dbReference type="InterPro" id="IPR036837">
    <property type="entry name" value="Cation_efflux_CTD_sf"/>
</dbReference>
<feature type="transmembrane region" description="Helical" evidence="13">
    <location>
        <begin position="71"/>
        <end position="95"/>
    </location>
</feature>
<evidence type="ECO:0000256" key="5">
    <source>
        <dbReference type="ARBA" id="ARBA00022723"/>
    </source>
</evidence>
<evidence type="ECO:0000256" key="12">
    <source>
        <dbReference type="ARBA" id="ARBA00048349"/>
    </source>
</evidence>
<dbReference type="Pfam" id="PF16916">
    <property type="entry name" value="ZT_dimer"/>
    <property type="match status" value="1"/>
</dbReference>
<evidence type="ECO:0000256" key="4">
    <source>
        <dbReference type="ARBA" id="ARBA00022692"/>
    </source>
</evidence>
<dbReference type="InterPro" id="IPR027470">
    <property type="entry name" value="Cation_efflux_CTD"/>
</dbReference>
<feature type="transmembrane region" description="Helical" evidence="13">
    <location>
        <begin position="133"/>
        <end position="160"/>
    </location>
</feature>
<keyword evidence="17" id="KW-1185">Reference proteome</keyword>
<keyword evidence="6" id="KW-0862">Zinc</keyword>
<evidence type="ECO:0000256" key="10">
    <source>
        <dbReference type="ARBA" id="ARBA00023136"/>
    </source>
</evidence>
<evidence type="ECO:0000256" key="6">
    <source>
        <dbReference type="ARBA" id="ARBA00022833"/>
    </source>
</evidence>
<sequence length="371" mass="40475">MNESDSLLPRVTVRTSHRCSSVGVDSLTESERKFIEQSSLSSPSSSVAQSGEHCHALRSTAGVDKKARNRLILASVLCLIFMVAEIVGGIIAGSLAIVSDAAHLLTDFASFMVSLLALLLASRQPTKKLSFGWYRAEILGALSSILLLWVLTGIVVYMAIKRLISNSYDINATVMLIIAACGVAFNLFMGLTLHQHSHSHGGSSHSHDSPAKQNYKSINNRDVEEDDHSNHSNHSHQSNINVRAAFIHVMGDLIQSVGVLIAAIMIFFKPEWKMADPICTFLFSVIVMVTTITVVRDILVVLMEGTPRGLNFAEVQTSFYSIPGVKDLHDLRMWSLSLNKIALSVHIAVDKDADPLKVLNLASAMVQKNMA</sequence>
<feature type="transmembrane region" description="Helical" evidence="13">
    <location>
        <begin position="245"/>
        <end position="268"/>
    </location>
</feature>
<keyword evidence="5" id="KW-0479">Metal-binding</keyword>
<comment type="subcellular location">
    <subcellularLocation>
        <location evidence="1">Cytoplasmic vesicle</location>
        <location evidence="1">Secretory vesicle membrane</location>
        <topology evidence="1">Multi-pass membrane protein</topology>
    </subcellularLocation>
</comment>
<evidence type="ECO:0000256" key="9">
    <source>
        <dbReference type="ARBA" id="ARBA00023065"/>
    </source>
</evidence>
<keyword evidence="3" id="KW-0813">Transport</keyword>
<feature type="transmembrane region" description="Helical" evidence="13">
    <location>
        <begin position="172"/>
        <end position="193"/>
    </location>
</feature>
<dbReference type="InterPro" id="IPR058533">
    <property type="entry name" value="Cation_efflux_TM"/>
</dbReference>
<accession>A0A6J8B659</accession>
<evidence type="ECO:0000256" key="7">
    <source>
        <dbReference type="ARBA" id="ARBA00022906"/>
    </source>
</evidence>
<dbReference type="SUPFAM" id="SSF161111">
    <property type="entry name" value="Cation efflux protein transmembrane domain-like"/>
    <property type="match status" value="1"/>
</dbReference>
<dbReference type="GO" id="GO:0010043">
    <property type="term" value="P:response to zinc ion"/>
    <property type="evidence" value="ECO:0007669"/>
    <property type="project" value="TreeGrafter"/>
</dbReference>
<keyword evidence="4 13" id="KW-0812">Transmembrane</keyword>
<dbReference type="Proteomes" id="UP000507470">
    <property type="component" value="Unassembled WGS sequence"/>
</dbReference>
<evidence type="ECO:0000256" key="3">
    <source>
        <dbReference type="ARBA" id="ARBA00022448"/>
    </source>
</evidence>
<evidence type="ECO:0000313" key="17">
    <source>
        <dbReference type="Proteomes" id="UP000507470"/>
    </source>
</evidence>
<dbReference type="OrthoDB" id="9944568at2759"/>
<keyword evidence="7" id="KW-0864">Zinc transport</keyword>
<protein>
    <submittedName>
        <fullName evidence="16">SLC30A2</fullName>
    </submittedName>
</protein>
<dbReference type="AlphaFoldDB" id="A0A6J8B659"/>
<dbReference type="GO" id="GO:0046872">
    <property type="term" value="F:metal ion binding"/>
    <property type="evidence" value="ECO:0007669"/>
    <property type="project" value="UniProtKB-KW"/>
</dbReference>
<dbReference type="InterPro" id="IPR027469">
    <property type="entry name" value="Cation_efflux_TMD_sf"/>
</dbReference>
<dbReference type="EMBL" id="CACVKT020002697">
    <property type="protein sequence ID" value="CAC5379375.1"/>
    <property type="molecule type" value="Genomic_DNA"/>
</dbReference>
<feature type="domain" description="Cation efflux protein cytoplasmic" evidence="15">
    <location>
        <begin position="307"/>
        <end position="367"/>
    </location>
</feature>
<keyword evidence="11" id="KW-0968">Cytoplasmic vesicle</keyword>
<dbReference type="GO" id="GO:0005385">
    <property type="term" value="F:zinc ion transmembrane transporter activity"/>
    <property type="evidence" value="ECO:0007669"/>
    <property type="project" value="UniProtKB-ARBA"/>
</dbReference>
<organism evidence="16 17">
    <name type="scientific">Mytilus coruscus</name>
    <name type="common">Sea mussel</name>
    <dbReference type="NCBI Taxonomy" id="42192"/>
    <lineage>
        <taxon>Eukaryota</taxon>
        <taxon>Metazoa</taxon>
        <taxon>Spiralia</taxon>
        <taxon>Lophotrochozoa</taxon>
        <taxon>Mollusca</taxon>
        <taxon>Bivalvia</taxon>
        <taxon>Autobranchia</taxon>
        <taxon>Pteriomorphia</taxon>
        <taxon>Mytilida</taxon>
        <taxon>Mytiloidea</taxon>
        <taxon>Mytilidae</taxon>
        <taxon>Mytilinae</taxon>
        <taxon>Mytilus</taxon>
    </lineage>
</organism>
<feature type="transmembrane region" description="Helical" evidence="13">
    <location>
        <begin position="101"/>
        <end position="121"/>
    </location>
</feature>
<dbReference type="InterPro" id="IPR050681">
    <property type="entry name" value="CDF/SLC30A"/>
</dbReference>
<dbReference type="PANTHER" id="PTHR11562:SF17">
    <property type="entry name" value="RE54080P-RELATED"/>
    <property type="match status" value="1"/>
</dbReference>
<proteinExistence type="inferred from homology"/>
<dbReference type="Gene3D" id="1.20.1510.10">
    <property type="entry name" value="Cation efflux protein transmembrane domain"/>
    <property type="match status" value="1"/>
</dbReference>
<gene>
    <name evidence="16" type="ORF">MCOR_15449</name>
</gene>
<evidence type="ECO:0000256" key="2">
    <source>
        <dbReference type="ARBA" id="ARBA00008873"/>
    </source>
</evidence>
<comment type="similarity">
    <text evidence="2">Belongs to the cation diffusion facilitator (CDF) transporter (TC 2.A.4) family. SLC30A subfamily.</text>
</comment>
<keyword evidence="9" id="KW-0406">Ion transport</keyword>